<reference evidence="2 3" key="1">
    <citation type="journal article" date="2019" name="Vet. Microbiol.">
        <title>Development of multi locus sequence typing (MLST) of Rodentibacter pneumotropicus.</title>
        <authorList>
            <person name="Adhikary S."/>
            <person name="Bisgaard M."/>
            <person name="Boot R."/>
            <person name="Benga L."/>
            <person name="Nicklas W."/>
            <person name="Christensen H."/>
        </authorList>
    </citation>
    <scope>NUCLEOTIDE SEQUENCE [LARGE SCALE GENOMIC DNA]</scope>
    <source>
        <strain evidence="2 3">1596_07</strain>
    </source>
</reference>
<evidence type="ECO:0000313" key="3">
    <source>
        <dbReference type="Proteomes" id="UP000310576"/>
    </source>
</evidence>
<dbReference type="Proteomes" id="UP000310576">
    <property type="component" value="Unassembled WGS sequence"/>
</dbReference>
<comment type="caution">
    <text evidence="2">The sequence shown here is derived from an EMBL/GenBank/DDBJ whole genome shotgun (WGS) entry which is preliminary data.</text>
</comment>
<gene>
    <name evidence="2" type="ORF">D3M76_01500</name>
</gene>
<evidence type="ECO:0000259" key="1">
    <source>
        <dbReference type="Pfam" id="PF13503"/>
    </source>
</evidence>
<feature type="domain" description="DUF4123" evidence="1">
    <location>
        <begin position="188"/>
        <end position="309"/>
    </location>
</feature>
<name>A0A4S2PJ71_9PAST</name>
<dbReference type="Pfam" id="PF13503">
    <property type="entry name" value="DUF4123"/>
    <property type="match status" value="1"/>
</dbReference>
<dbReference type="AlphaFoldDB" id="A0A4S2PJ71"/>
<dbReference type="EMBL" id="QXNG01000012">
    <property type="protein sequence ID" value="THA17507.1"/>
    <property type="molecule type" value="Genomic_DNA"/>
</dbReference>
<evidence type="ECO:0000313" key="2">
    <source>
        <dbReference type="EMBL" id="THA17507.1"/>
    </source>
</evidence>
<dbReference type="RefSeq" id="WP_136124412.1">
    <property type="nucleotide sequence ID" value="NZ_QXNF01000009.1"/>
</dbReference>
<proteinExistence type="predicted"/>
<dbReference type="InterPro" id="IPR025391">
    <property type="entry name" value="DUF4123"/>
</dbReference>
<organism evidence="2 3">
    <name type="scientific">Rodentibacter pneumotropicus</name>
    <dbReference type="NCBI Taxonomy" id="758"/>
    <lineage>
        <taxon>Bacteria</taxon>
        <taxon>Pseudomonadati</taxon>
        <taxon>Pseudomonadota</taxon>
        <taxon>Gammaproteobacteria</taxon>
        <taxon>Pasteurellales</taxon>
        <taxon>Pasteurellaceae</taxon>
        <taxon>Rodentibacter</taxon>
    </lineage>
</organism>
<accession>A0A4S2PJ71</accession>
<protein>
    <submittedName>
        <fullName evidence="2">DUF4123 domain-containing protein</fullName>
    </submittedName>
</protein>
<sequence length="460" mass="53810">MEKSLWLATAHVQRAHQSDQFVALAAFVQTSEEFEQRVQQQFSQQPARIRFQLAPIPANIFFQRHGRTWLLHQAATLTEEEIRVIPLNDEAPQVQIEEDIEYLHCHVIDNVEPLDMQLNRMPALFAPESIALLLWPDFPIPPNLLDFQNRHNPPTFHFPQPKIDESVQKRHLDQYSHNENPPLSLKTYFVLDANKIQFFHSLSLKAKMKSLFQGKFGDDTAKVAPYLIEVIRDENHIHTGEMMGLFSLKSALHEFNWEDNLGIFIHSYADFDTVYQHLRKFPMLQDERGKWHFFRFYDPKVLRDYLNIIAKRPAKLHKFFGYDNNIIYAFGSGFGDSFHYYTLKALPEDTLPAPVVMTDWELEGFKNKKWLETRENMVEYILATYPQIFAQQDREQLIKDLDEAENKGYIYEIAIVQYAVAKQSAVKNGKDFATLEKHLTQNIPDPLARAAELFNVFNPE</sequence>